<dbReference type="Proteomes" id="UP000601435">
    <property type="component" value="Unassembled WGS sequence"/>
</dbReference>
<evidence type="ECO:0000256" key="1">
    <source>
        <dbReference type="SAM" id="MobiDB-lite"/>
    </source>
</evidence>
<name>A0A812MBY2_9DINO</name>
<dbReference type="Pfam" id="PF01755">
    <property type="entry name" value="Glyco_transf_25"/>
    <property type="match status" value="1"/>
</dbReference>
<organism evidence="3 4">
    <name type="scientific">Symbiodinium necroappetens</name>
    <dbReference type="NCBI Taxonomy" id="1628268"/>
    <lineage>
        <taxon>Eukaryota</taxon>
        <taxon>Sar</taxon>
        <taxon>Alveolata</taxon>
        <taxon>Dinophyceae</taxon>
        <taxon>Suessiales</taxon>
        <taxon>Symbiodiniaceae</taxon>
        <taxon>Symbiodinium</taxon>
    </lineage>
</organism>
<feature type="non-terminal residue" evidence="3">
    <location>
        <position position="1"/>
    </location>
</feature>
<dbReference type="OrthoDB" id="426621at2759"/>
<comment type="caution">
    <text evidence="3">The sequence shown here is derived from an EMBL/GenBank/DDBJ whole genome shotgun (WGS) entry which is preliminary data.</text>
</comment>
<protein>
    <submittedName>
        <fullName evidence="3">Lrguk protein</fullName>
    </submittedName>
</protein>
<keyword evidence="4" id="KW-1185">Reference proteome</keyword>
<dbReference type="CDD" id="cd06532">
    <property type="entry name" value="Glyco_transf_25"/>
    <property type="match status" value="1"/>
</dbReference>
<dbReference type="InterPro" id="IPR002654">
    <property type="entry name" value="Glyco_trans_25"/>
</dbReference>
<evidence type="ECO:0000313" key="3">
    <source>
        <dbReference type="EMBL" id="CAE7263899.1"/>
    </source>
</evidence>
<sequence>MPSGDQGGTHKEGPKEGPWGSLWPEWKLEAAASSATLTSSVAVAFAAAADANEMPQNLRSLCDLAGECAAWLHARTMIAIAQVQLRTPFDFKNLLRLLLRSLAKDAQPCHSSDWVSLAAELQLIGLAHGDGALNQRCAEAAAMVRTRAARGEMAAAAELFWVFLTAKALNEELLASLESLHDIPDKAPDALAGLLCGLAQPCVYDILGARRLLELADHFARRLTDLPQELPTRSLPRVALALADLLQLTKGGLGLLQALLSVNREATSRLDRLSMEDLADLAVSLSGAPEQQDLMDAFLTEAGHRLQGRAGPPVPSPGSAVLLRRALGSVPCGSVGLLGEFCLVTGRWRVWLEGDSLDAREEDFGLLDGGARPQRCCFSCWKLAPRLWKSAEDASREFCDECRQNCGRAEDVPKDPCVRGIEDLPAGLGPSPRAVARMALAAAHARRPHIGLLKQFRAAAEQLYHKVTEELPFQEETGLSKASSLAKSGPDIPVFVVNLDRSPHRLEEMRREVQRCNLRARRFAATDGRHRVVRRSQCEPYTRDLTSFALRWDEARPGIGVALTADQERHYVGYAGSWLSHMRALRQGFEEGSPFVVVLEDDQGLSPDFNGVLRDILDSAGDLLDVVILGPLDWRLRSLQYAQRRKVMQLRHPCSASRTSEEEYMAELYGYKPTLCQESTYFLYSIGSRAMTGEDLLSTGCCGVWGYLVSRRGCQKMEASMKFMWESFDDVLQAELQGDNRFTSFVGKHRLWAVWPPLVSSDGKWPSQNSGE</sequence>
<evidence type="ECO:0000259" key="2">
    <source>
        <dbReference type="Pfam" id="PF01755"/>
    </source>
</evidence>
<dbReference type="AlphaFoldDB" id="A0A812MBY2"/>
<reference evidence="3" key="1">
    <citation type="submission" date="2021-02" db="EMBL/GenBank/DDBJ databases">
        <authorList>
            <person name="Dougan E. K."/>
            <person name="Rhodes N."/>
            <person name="Thang M."/>
            <person name="Chan C."/>
        </authorList>
    </citation>
    <scope>NUCLEOTIDE SEQUENCE</scope>
</reference>
<feature type="non-terminal residue" evidence="3">
    <location>
        <position position="772"/>
    </location>
</feature>
<accession>A0A812MBY2</accession>
<feature type="domain" description="Glycosyl transferase family 25" evidence="2">
    <location>
        <begin position="493"/>
        <end position="729"/>
    </location>
</feature>
<feature type="region of interest" description="Disordered" evidence="1">
    <location>
        <begin position="1"/>
        <end position="20"/>
    </location>
</feature>
<gene>
    <name evidence="3" type="primary">Lrguk</name>
    <name evidence="3" type="ORF">SNEC2469_LOCUS6121</name>
</gene>
<dbReference type="EMBL" id="CAJNJA010010900">
    <property type="protein sequence ID" value="CAE7263899.1"/>
    <property type="molecule type" value="Genomic_DNA"/>
</dbReference>
<evidence type="ECO:0000313" key="4">
    <source>
        <dbReference type="Proteomes" id="UP000601435"/>
    </source>
</evidence>
<proteinExistence type="predicted"/>